<dbReference type="CDD" id="cd00067">
    <property type="entry name" value="GAL4"/>
    <property type="match status" value="1"/>
</dbReference>
<keyword evidence="5" id="KW-0804">Transcription</keyword>
<evidence type="ECO:0000256" key="5">
    <source>
        <dbReference type="ARBA" id="ARBA00023163"/>
    </source>
</evidence>
<keyword evidence="4" id="KW-0238">DNA-binding</keyword>
<dbReference type="EMBL" id="FJOG01000027">
    <property type="protein sequence ID" value="CZR64709.1"/>
    <property type="molecule type" value="Genomic_DNA"/>
</dbReference>
<keyword evidence="3" id="KW-0805">Transcription regulation</keyword>
<evidence type="ECO:0000256" key="2">
    <source>
        <dbReference type="ARBA" id="ARBA00022833"/>
    </source>
</evidence>
<dbReference type="GO" id="GO:0008270">
    <property type="term" value="F:zinc ion binding"/>
    <property type="evidence" value="ECO:0007669"/>
    <property type="project" value="InterPro"/>
</dbReference>
<keyword evidence="1" id="KW-0479">Metal-binding</keyword>
<keyword evidence="2" id="KW-0862">Zinc</keyword>
<name>A0A1L7XI34_9HELO</name>
<gene>
    <name evidence="8" type="ORF">PAC_14608</name>
</gene>
<evidence type="ECO:0000313" key="9">
    <source>
        <dbReference type="Proteomes" id="UP000184330"/>
    </source>
</evidence>
<dbReference type="OrthoDB" id="2593732at2759"/>
<evidence type="ECO:0000256" key="3">
    <source>
        <dbReference type="ARBA" id="ARBA00023015"/>
    </source>
</evidence>
<dbReference type="PANTHER" id="PTHR36206">
    <property type="entry name" value="ASPERCRYPTIN BIOSYNTHESIS CLUSTER-SPECIFIC TRANSCRIPTION REGULATOR ATNN-RELATED"/>
    <property type="match status" value="1"/>
</dbReference>
<keyword evidence="6" id="KW-0539">Nucleus</keyword>
<accession>A0A1L7XI34</accession>
<evidence type="ECO:0000259" key="7">
    <source>
        <dbReference type="Pfam" id="PF00172"/>
    </source>
</evidence>
<reference evidence="8 9" key="1">
    <citation type="submission" date="2016-03" db="EMBL/GenBank/DDBJ databases">
        <authorList>
            <person name="Ploux O."/>
        </authorList>
    </citation>
    <scope>NUCLEOTIDE SEQUENCE [LARGE SCALE GENOMIC DNA]</scope>
    <source>
        <strain evidence="8 9">UAMH 11012</strain>
    </source>
</reference>
<dbReference type="InterPro" id="IPR036864">
    <property type="entry name" value="Zn2-C6_fun-type_DNA-bd_sf"/>
</dbReference>
<proteinExistence type="predicted"/>
<dbReference type="Pfam" id="PF00172">
    <property type="entry name" value="Zn_clus"/>
    <property type="match status" value="1"/>
</dbReference>
<sequence>MPRVVKGQRKRTYRPKTRSGFRHVKCGEERPSCLRCVSTGRTCDGYENIEDLSSSKPSSPPTSIVFISTPSHGIIGTDRERRSFHFFRQTTAAQFSRFYGEDIWDRLILQTCHFEPAIRHAIIALGSIHERFVTHNGLINKRDCLDDFALQQYSLAIQSLMSPVSRNKRPSADVCLAACSLFACFESMQGSYGPAIAHVRSGSKILIEMKYDDEKRKYSHDSLDVANNPYIPTPAIEDLFLRLDFSVSQMVGGHHWALYERISKSRLGFPMPATFSTLAQARDHFIFNWNRCSHSLDERGMSHTRPDFNDLFSVWQESLSIIDSWSASFESFLSVNGEKLSENEKKGAGMLQILRDVGFISLRIERSRFDDQTVWDEFCPMYEKIVNLAAEILESNAGVPQFTLDMGIIGPLYEVTARCRDPFIRRKAISLLKGAQSQEGVWNSFLTATVAERVVQIEEAGLGEVRCCADVPDWARISNVDPKFDPIGRKARLRYMRLTNLGDEVRNAVEEVIEW</sequence>
<evidence type="ECO:0000313" key="8">
    <source>
        <dbReference type="EMBL" id="CZR64709.1"/>
    </source>
</evidence>
<evidence type="ECO:0000256" key="4">
    <source>
        <dbReference type="ARBA" id="ARBA00023125"/>
    </source>
</evidence>
<evidence type="ECO:0000256" key="1">
    <source>
        <dbReference type="ARBA" id="ARBA00022723"/>
    </source>
</evidence>
<feature type="domain" description="Zn(2)-C6 fungal-type" evidence="7">
    <location>
        <begin position="22"/>
        <end position="48"/>
    </location>
</feature>
<dbReference type="Proteomes" id="UP000184330">
    <property type="component" value="Unassembled WGS sequence"/>
</dbReference>
<dbReference type="GO" id="GO:0000981">
    <property type="term" value="F:DNA-binding transcription factor activity, RNA polymerase II-specific"/>
    <property type="evidence" value="ECO:0007669"/>
    <property type="project" value="InterPro"/>
</dbReference>
<dbReference type="SUPFAM" id="SSF57701">
    <property type="entry name" value="Zn2/Cys6 DNA-binding domain"/>
    <property type="match status" value="1"/>
</dbReference>
<dbReference type="InterPro" id="IPR052360">
    <property type="entry name" value="Transcr_Regulatory_Proteins"/>
</dbReference>
<dbReference type="InterPro" id="IPR001138">
    <property type="entry name" value="Zn2Cys6_DnaBD"/>
</dbReference>
<dbReference type="AlphaFoldDB" id="A0A1L7XI34"/>
<organism evidence="8 9">
    <name type="scientific">Phialocephala subalpina</name>
    <dbReference type="NCBI Taxonomy" id="576137"/>
    <lineage>
        <taxon>Eukaryota</taxon>
        <taxon>Fungi</taxon>
        <taxon>Dikarya</taxon>
        <taxon>Ascomycota</taxon>
        <taxon>Pezizomycotina</taxon>
        <taxon>Leotiomycetes</taxon>
        <taxon>Helotiales</taxon>
        <taxon>Mollisiaceae</taxon>
        <taxon>Phialocephala</taxon>
        <taxon>Phialocephala fortinii species complex</taxon>
    </lineage>
</organism>
<dbReference type="PANTHER" id="PTHR36206:SF12">
    <property type="entry name" value="ASPERCRYPTIN BIOSYNTHESIS CLUSTER-SPECIFIC TRANSCRIPTION REGULATOR ATNN-RELATED"/>
    <property type="match status" value="1"/>
</dbReference>
<keyword evidence="9" id="KW-1185">Reference proteome</keyword>
<dbReference type="STRING" id="576137.A0A1L7XI34"/>
<evidence type="ECO:0000256" key="6">
    <source>
        <dbReference type="ARBA" id="ARBA00023242"/>
    </source>
</evidence>
<protein>
    <recommendedName>
        <fullName evidence="7">Zn(2)-C6 fungal-type domain-containing protein</fullName>
    </recommendedName>
</protein>
<dbReference type="GO" id="GO:0003677">
    <property type="term" value="F:DNA binding"/>
    <property type="evidence" value="ECO:0007669"/>
    <property type="project" value="UniProtKB-KW"/>
</dbReference>